<evidence type="ECO:0000313" key="2">
    <source>
        <dbReference type="EMBL" id="KAE8990324.1"/>
    </source>
</evidence>
<feature type="compositionally biased region" description="Polar residues" evidence="1">
    <location>
        <begin position="35"/>
        <end position="47"/>
    </location>
</feature>
<evidence type="ECO:0000256" key="1">
    <source>
        <dbReference type="SAM" id="MobiDB-lite"/>
    </source>
</evidence>
<comment type="caution">
    <text evidence="2">The sequence shown here is derived from an EMBL/GenBank/DDBJ whole genome shotgun (WGS) entry which is preliminary data.</text>
</comment>
<proteinExistence type="predicted"/>
<sequence>MTRSDAALERALAATTTADRSVYGEGGSPADDDSATNSLSTTVSSRTVAPYYTSAKVKSVDRSRGGKSPSIPARATFASPDGLPLMRDPARTAEDAVEIAWNKTKKHGQ</sequence>
<dbReference type="Proteomes" id="UP000460718">
    <property type="component" value="Unassembled WGS sequence"/>
</dbReference>
<dbReference type="AlphaFoldDB" id="A0A6A3JDV3"/>
<organism evidence="2 3">
    <name type="scientific">Phytophthora fragariae</name>
    <dbReference type="NCBI Taxonomy" id="53985"/>
    <lineage>
        <taxon>Eukaryota</taxon>
        <taxon>Sar</taxon>
        <taxon>Stramenopiles</taxon>
        <taxon>Oomycota</taxon>
        <taxon>Peronosporomycetes</taxon>
        <taxon>Peronosporales</taxon>
        <taxon>Peronosporaceae</taxon>
        <taxon>Phytophthora</taxon>
    </lineage>
</organism>
<reference evidence="2 3" key="1">
    <citation type="submission" date="2018-09" db="EMBL/GenBank/DDBJ databases">
        <title>Genomic investigation of the strawberry pathogen Phytophthora fragariae indicates pathogenicity is determined by transcriptional variation in three key races.</title>
        <authorList>
            <person name="Adams T.M."/>
            <person name="Armitage A.D."/>
            <person name="Sobczyk M.K."/>
            <person name="Bates H.J."/>
            <person name="Dunwell J.M."/>
            <person name="Nellist C.F."/>
            <person name="Harrison R.J."/>
        </authorList>
    </citation>
    <scope>NUCLEOTIDE SEQUENCE [LARGE SCALE GENOMIC DNA]</scope>
    <source>
        <strain evidence="2 3">SCRP245</strain>
    </source>
</reference>
<dbReference type="EMBL" id="QXFW01001468">
    <property type="protein sequence ID" value="KAE8990324.1"/>
    <property type="molecule type" value="Genomic_DNA"/>
</dbReference>
<protein>
    <submittedName>
        <fullName evidence="2">Uncharacterized protein</fullName>
    </submittedName>
</protein>
<gene>
    <name evidence="2" type="ORF">PF011_g18410</name>
</gene>
<feature type="region of interest" description="Disordered" evidence="1">
    <location>
        <begin position="15"/>
        <end position="87"/>
    </location>
</feature>
<evidence type="ECO:0000313" key="3">
    <source>
        <dbReference type="Proteomes" id="UP000460718"/>
    </source>
</evidence>
<name>A0A6A3JDV3_9STRA</name>
<accession>A0A6A3JDV3</accession>